<reference evidence="3" key="2">
    <citation type="submission" date="2019-02" db="EMBL/GenBank/DDBJ databases">
        <title>Opniocepnalus argus Var Kimnra genome.</title>
        <authorList>
            <person name="Zhou C."/>
            <person name="Xiao S."/>
        </authorList>
    </citation>
    <scope>NUCLEOTIDE SEQUENCE [LARGE SCALE GENOMIC DNA]</scope>
</reference>
<dbReference type="Proteomes" id="UP000503349">
    <property type="component" value="Chromosome 10"/>
</dbReference>
<evidence type="ECO:0000313" key="2">
    <source>
        <dbReference type="EMBL" id="KAF3694815.1"/>
    </source>
</evidence>
<protein>
    <submittedName>
        <fullName evidence="2">Uncharacterized protein</fullName>
    </submittedName>
</protein>
<evidence type="ECO:0000313" key="3">
    <source>
        <dbReference type="Proteomes" id="UP000503349"/>
    </source>
</evidence>
<dbReference type="EMBL" id="CM015721">
    <property type="protein sequence ID" value="KAF3694815.1"/>
    <property type="molecule type" value="Genomic_DNA"/>
</dbReference>
<proteinExistence type="predicted"/>
<gene>
    <name evidence="2" type="ORF">EXN66_Car010491</name>
</gene>
<evidence type="ECO:0000256" key="1">
    <source>
        <dbReference type="SAM" id="MobiDB-lite"/>
    </source>
</evidence>
<reference evidence="2 3" key="1">
    <citation type="submission" date="2019-02" db="EMBL/GenBank/DDBJ databases">
        <title>Opniocepnalus argus genome.</title>
        <authorList>
            <person name="Zhou C."/>
            <person name="Xiao S."/>
        </authorList>
    </citation>
    <scope>NUCLEOTIDE SEQUENCE [LARGE SCALE GENOMIC DNA]</scope>
    <source>
        <strain evidence="2">OARG1902GOOAL</strain>
        <tissue evidence="2">Muscle</tissue>
    </source>
</reference>
<name>A0A6G1PX11_CHAAH</name>
<accession>A0A6G1PX11</accession>
<sequence>MAHYESPNSMLLRCHGFKEIGSLFVCGAASIQLSHKERETGRGLRESSLCGIEGKGG</sequence>
<feature type="region of interest" description="Disordered" evidence="1">
    <location>
        <begin position="37"/>
        <end position="57"/>
    </location>
</feature>
<organism evidence="2 3">
    <name type="scientific">Channa argus</name>
    <name type="common">Northern snakehead</name>
    <name type="synonym">Ophicephalus argus</name>
    <dbReference type="NCBI Taxonomy" id="215402"/>
    <lineage>
        <taxon>Eukaryota</taxon>
        <taxon>Metazoa</taxon>
        <taxon>Chordata</taxon>
        <taxon>Craniata</taxon>
        <taxon>Vertebrata</taxon>
        <taxon>Euteleostomi</taxon>
        <taxon>Actinopterygii</taxon>
        <taxon>Neopterygii</taxon>
        <taxon>Teleostei</taxon>
        <taxon>Neoteleostei</taxon>
        <taxon>Acanthomorphata</taxon>
        <taxon>Anabantaria</taxon>
        <taxon>Anabantiformes</taxon>
        <taxon>Channoidei</taxon>
        <taxon>Channidae</taxon>
        <taxon>Channa</taxon>
    </lineage>
</organism>
<dbReference type="AlphaFoldDB" id="A0A6G1PX11"/>
<keyword evidence="3" id="KW-1185">Reference proteome</keyword>